<feature type="region of interest" description="Disordered" evidence="1">
    <location>
        <begin position="1"/>
        <end position="50"/>
    </location>
</feature>
<name>A0A3N4HA74_ASCIM</name>
<evidence type="ECO:0000313" key="3">
    <source>
        <dbReference type="EMBL" id="RPA70807.1"/>
    </source>
</evidence>
<reference evidence="3 5" key="1">
    <citation type="journal article" date="2018" name="Nat. Ecol. Evol.">
        <title>Pezizomycetes genomes reveal the molecular basis of ectomycorrhizal truffle lifestyle.</title>
        <authorList>
            <person name="Murat C."/>
            <person name="Payen T."/>
            <person name="Noel B."/>
            <person name="Kuo A."/>
            <person name="Morin E."/>
            <person name="Chen J."/>
            <person name="Kohler A."/>
            <person name="Krizsan K."/>
            <person name="Balestrini R."/>
            <person name="Da Silva C."/>
            <person name="Montanini B."/>
            <person name="Hainaut M."/>
            <person name="Levati E."/>
            <person name="Barry K.W."/>
            <person name="Belfiori B."/>
            <person name="Cichocki N."/>
            <person name="Clum A."/>
            <person name="Dockter R.B."/>
            <person name="Fauchery L."/>
            <person name="Guy J."/>
            <person name="Iotti M."/>
            <person name="Le Tacon F."/>
            <person name="Lindquist E.A."/>
            <person name="Lipzen A."/>
            <person name="Malagnac F."/>
            <person name="Mello A."/>
            <person name="Molinier V."/>
            <person name="Miyauchi S."/>
            <person name="Poulain J."/>
            <person name="Riccioni C."/>
            <person name="Rubini A."/>
            <person name="Sitrit Y."/>
            <person name="Splivallo R."/>
            <person name="Traeger S."/>
            <person name="Wang M."/>
            <person name="Zifcakova L."/>
            <person name="Wipf D."/>
            <person name="Zambonelli A."/>
            <person name="Paolocci F."/>
            <person name="Nowrousian M."/>
            <person name="Ottonello S."/>
            <person name="Baldrian P."/>
            <person name="Spatafora J.W."/>
            <person name="Henrissat B."/>
            <person name="Nagy L.G."/>
            <person name="Aury J.M."/>
            <person name="Wincker P."/>
            <person name="Grigoriev I.V."/>
            <person name="Bonfante P."/>
            <person name="Martin F.M."/>
        </authorList>
    </citation>
    <scope>NUCLEOTIDE SEQUENCE [LARGE SCALE GENOMIC DNA]</scope>
    <source>
        <strain evidence="3 5">RN42</strain>
    </source>
</reference>
<protein>
    <recommendedName>
        <fullName evidence="2">Ty3 transposon capsid-like protein domain-containing protein</fullName>
    </recommendedName>
</protein>
<dbReference type="EMBL" id="ML120049">
    <property type="protein sequence ID" value="RPA70807.1"/>
    <property type="molecule type" value="Genomic_DNA"/>
</dbReference>
<organism evidence="3 5">
    <name type="scientific">Ascobolus immersus RN42</name>
    <dbReference type="NCBI Taxonomy" id="1160509"/>
    <lineage>
        <taxon>Eukaryota</taxon>
        <taxon>Fungi</taxon>
        <taxon>Dikarya</taxon>
        <taxon>Ascomycota</taxon>
        <taxon>Pezizomycotina</taxon>
        <taxon>Pezizomycetes</taxon>
        <taxon>Pezizales</taxon>
        <taxon>Ascobolaceae</taxon>
        <taxon>Ascobolus</taxon>
    </lineage>
</organism>
<evidence type="ECO:0000259" key="2">
    <source>
        <dbReference type="Pfam" id="PF19259"/>
    </source>
</evidence>
<dbReference type="EMBL" id="ML120048">
    <property type="protein sequence ID" value="RPA70808.1"/>
    <property type="molecule type" value="Genomic_DNA"/>
</dbReference>
<gene>
    <name evidence="4" type="ORF">BJ508DRAFT_316189</name>
    <name evidence="3" type="ORF">BJ508DRAFT_316191</name>
</gene>
<keyword evidence="5" id="KW-1185">Reference proteome</keyword>
<evidence type="ECO:0000313" key="5">
    <source>
        <dbReference type="Proteomes" id="UP000275078"/>
    </source>
</evidence>
<dbReference type="Pfam" id="PF19259">
    <property type="entry name" value="Ty3_capsid"/>
    <property type="match status" value="1"/>
</dbReference>
<dbReference type="AlphaFoldDB" id="A0A3N4HA74"/>
<sequence length="526" mass="60000">MANEHKSSSQDRPLDVIPEDKNKKTSTETKSEKTEKTETKSDDKPLDRRYRTSRRVSQLFPRRTSFFGFEDVPTDTTAAETEAGWRCATYEFSPEEESALPTAAYHRELAEFLGESNEDFELFLQQWLADKPEGITIGNALNYTFEYMRYLSTHCSSAYNYLLNETAGDRVEIDRLRALVADSEERLRASEQERGEMIRALKDLPPLDRKKTTVKPEYDTTTVTVTPGERRVVTPITGFINIEVPKQYRPQLVAAGLSVFEGGTDPDTVFTFIKALEYAIDMLSSVFIDAQCIEFASTYMVGSVRRWARQWKLSTDPNCQTWDRFLADFKHRWVPANAHVHLTSKLESMELKRHLVDQFNDEYRETLRMLDIHDLRKLRASDQYYKLYLGKIRDPTIRAAIQHHALITGGLNLEILMDYTSQLMLTAAAAAPVKSTTTITTDKVTRDNKHKKQAGTKAEPITINAIEDTKETSTKNRRWDRGTRPARRTFACFACGSAEHGLDECEDKAAFYEVVAARKTAGSGKD</sequence>
<accession>A0A3N4HA74</accession>
<dbReference type="InterPro" id="IPR045358">
    <property type="entry name" value="Ty3_capsid"/>
</dbReference>
<dbReference type="OrthoDB" id="3863715at2759"/>
<proteinExistence type="predicted"/>
<evidence type="ECO:0000313" key="4">
    <source>
        <dbReference type="EMBL" id="RPA70808.1"/>
    </source>
</evidence>
<feature type="domain" description="Ty3 transposon capsid-like protein" evidence="2">
    <location>
        <begin position="250"/>
        <end position="408"/>
    </location>
</feature>
<dbReference type="Proteomes" id="UP000275078">
    <property type="component" value="Unassembled WGS sequence"/>
</dbReference>
<evidence type="ECO:0000256" key="1">
    <source>
        <dbReference type="SAM" id="MobiDB-lite"/>
    </source>
</evidence>